<evidence type="ECO:0000256" key="4">
    <source>
        <dbReference type="ARBA" id="ARBA00022989"/>
    </source>
</evidence>
<name>A0AAN9P1A6_PSOTE</name>
<comment type="caution">
    <text evidence="7">The sequence shown here is derived from an EMBL/GenBank/DDBJ whole genome shotgun (WGS) entry which is preliminary data.</text>
</comment>
<dbReference type="Proteomes" id="UP001386955">
    <property type="component" value="Unassembled WGS sequence"/>
</dbReference>
<dbReference type="PANTHER" id="PTHR11206">
    <property type="entry name" value="MULTIDRUG RESISTANCE PROTEIN"/>
    <property type="match status" value="1"/>
</dbReference>
<feature type="transmembrane region" description="Helical" evidence="6">
    <location>
        <begin position="210"/>
        <end position="230"/>
    </location>
</feature>
<dbReference type="CDD" id="cd13132">
    <property type="entry name" value="MATE_eukaryotic"/>
    <property type="match status" value="1"/>
</dbReference>
<feature type="transmembrane region" description="Helical" evidence="6">
    <location>
        <begin position="369"/>
        <end position="389"/>
    </location>
</feature>
<dbReference type="AlphaFoldDB" id="A0AAN9P1A6"/>
<evidence type="ECO:0000313" key="7">
    <source>
        <dbReference type="EMBL" id="KAK7380319.1"/>
    </source>
</evidence>
<gene>
    <name evidence="7" type="ORF">VNO78_32827</name>
</gene>
<reference evidence="7 8" key="1">
    <citation type="submission" date="2024-01" db="EMBL/GenBank/DDBJ databases">
        <title>The genomes of 5 underutilized Papilionoideae crops provide insights into root nodulation and disease resistanc.</title>
        <authorList>
            <person name="Jiang F."/>
        </authorList>
    </citation>
    <scope>NUCLEOTIDE SEQUENCE [LARGE SCALE GENOMIC DNA]</scope>
    <source>
        <strain evidence="7">DUOXIRENSHENG_FW03</strain>
        <tissue evidence="7">Leaves</tissue>
    </source>
</reference>
<dbReference type="GO" id="GO:0042910">
    <property type="term" value="F:xenobiotic transmembrane transporter activity"/>
    <property type="evidence" value="ECO:0007669"/>
    <property type="project" value="InterPro"/>
</dbReference>
<feature type="transmembrane region" description="Helical" evidence="6">
    <location>
        <begin position="61"/>
        <end position="85"/>
    </location>
</feature>
<feature type="transmembrane region" description="Helical" evidence="6">
    <location>
        <begin position="401"/>
        <end position="425"/>
    </location>
</feature>
<dbReference type="InterPro" id="IPR002528">
    <property type="entry name" value="MATE_fam"/>
</dbReference>
<feature type="transmembrane region" description="Helical" evidence="6">
    <location>
        <begin position="431"/>
        <end position="456"/>
    </location>
</feature>
<dbReference type="GO" id="GO:1990961">
    <property type="term" value="P:xenobiotic detoxification by transmembrane export across the plasma membrane"/>
    <property type="evidence" value="ECO:0007669"/>
    <property type="project" value="InterPro"/>
</dbReference>
<dbReference type="EMBL" id="JAYMYS010000009">
    <property type="protein sequence ID" value="KAK7380319.1"/>
    <property type="molecule type" value="Genomic_DNA"/>
</dbReference>
<feature type="transmembrane region" description="Helical" evidence="6">
    <location>
        <begin position="33"/>
        <end position="55"/>
    </location>
</feature>
<keyword evidence="5 6" id="KW-0472">Membrane</keyword>
<comment type="subcellular location">
    <subcellularLocation>
        <location evidence="1">Membrane</location>
        <topology evidence="1">Multi-pass membrane protein</topology>
    </subcellularLocation>
</comment>
<dbReference type="InterPro" id="IPR045069">
    <property type="entry name" value="MATE_euk"/>
</dbReference>
<keyword evidence="8" id="KW-1185">Reference proteome</keyword>
<dbReference type="Pfam" id="PF01554">
    <property type="entry name" value="MatE"/>
    <property type="match status" value="2"/>
</dbReference>
<feature type="transmembrane region" description="Helical" evidence="6">
    <location>
        <begin position="251"/>
        <end position="268"/>
    </location>
</feature>
<evidence type="ECO:0000256" key="6">
    <source>
        <dbReference type="RuleBase" id="RU004914"/>
    </source>
</evidence>
<comment type="similarity">
    <text evidence="2 6">Belongs to the multi antimicrobial extrusion (MATE) (TC 2.A.66.1) family.</text>
</comment>
<organism evidence="7 8">
    <name type="scientific">Psophocarpus tetragonolobus</name>
    <name type="common">Winged bean</name>
    <name type="synonym">Dolichos tetragonolobus</name>
    <dbReference type="NCBI Taxonomy" id="3891"/>
    <lineage>
        <taxon>Eukaryota</taxon>
        <taxon>Viridiplantae</taxon>
        <taxon>Streptophyta</taxon>
        <taxon>Embryophyta</taxon>
        <taxon>Tracheophyta</taxon>
        <taxon>Spermatophyta</taxon>
        <taxon>Magnoliopsida</taxon>
        <taxon>eudicotyledons</taxon>
        <taxon>Gunneridae</taxon>
        <taxon>Pentapetalae</taxon>
        <taxon>rosids</taxon>
        <taxon>fabids</taxon>
        <taxon>Fabales</taxon>
        <taxon>Fabaceae</taxon>
        <taxon>Papilionoideae</taxon>
        <taxon>50 kb inversion clade</taxon>
        <taxon>NPAAA clade</taxon>
        <taxon>indigoferoid/millettioid clade</taxon>
        <taxon>Phaseoleae</taxon>
        <taxon>Psophocarpus</taxon>
    </lineage>
</organism>
<evidence type="ECO:0000256" key="1">
    <source>
        <dbReference type="ARBA" id="ARBA00004141"/>
    </source>
</evidence>
<dbReference type="NCBIfam" id="TIGR00797">
    <property type="entry name" value="matE"/>
    <property type="match status" value="1"/>
</dbReference>
<protein>
    <recommendedName>
        <fullName evidence="6">Protein DETOXIFICATION</fullName>
    </recommendedName>
    <alternativeName>
        <fullName evidence="6">Multidrug and toxic compound extrusion protein</fullName>
    </alternativeName>
</protein>
<evidence type="ECO:0000313" key="8">
    <source>
        <dbReference type="Proteomes" id="UP001386955"/>
    </source>
</evidence>
<accession>A0AAN9P1A6</accession>
<feature type="transmembrane region" description="Helical" evidence="6">
    <location>
        <begin position="106"/>
        <end position="126"/>
    </location>
</feature>
<dbReference type="GO" id="GO:0016020">
    <property type="term" value="C:membrane"/>
    <property type="evidence" value="ECO:0007669"/>
    <property type="project" value="UniProtKB-SubCell"/>
</dbReference>
<evidence type="ECO:0000256" key="2">
    <source>
        <dbReference type="ARBA" id="ARBA00010199"/>
    </source>
</evidence>
<feature type="transmembrane region" description="Helical" evidence="6">
    <location>
        <begin position="288"/>
        <end position="307"/>
    </location>
</feature>
<feature type="transmembrane region" description="Helical" evidence="6">
    <location>
        <begin position="146"/>
        <end position="163"/>
    </location>
</feature>
<evidence type="ECO:0000256" key="5">
    <source>
        <dbReference type="ARBA" id="ARBA00023136"/>
    </source>
</evidence>
<evidence type="ECO:0000256" key="3">
    <source>
        <dbReference type="ARBA" id="ARBA00022692"/>
    </source>
</evidence>
<sequence>MTRMEETLLIKKEEQERVTWDVFSKEMRRICNIAAPMVVVVCSQFLLQVVSTMIVGHLGELYLSSAALAISLSGVTGFSLLMGMASGLETICGQAYGAQQYQRIGMQAYTAIFSLILVCIPVSLLWINMEHILVFIGQDPLISHEAGKFIVWMVPALFAYAILQSLVRYFQIQSLLLPMLASSCVTLIIHVPLCWTLVFKTRLSNVGGALAVSISMWSNVTFLGLYMRYSSACAKTRAPISLELFKGTWQFFRYAIPSAVMVCLEWWSYELLVLLSGLLANPQLETSVLSVCLNTISTLYMIPFGIGAAASTRVANELGAGNSYDARVAVLAAMSLAVMETTVVSTTLFACRNVYGYVFSNEKEVVDYVTVMAPLVCISVILDSIQGVLTGIARGCGWQHLGVFVNLGAFYLCGIPMAVLLGFVVRLGGKGLWIGIQCGAFVQTVLLSTITGCINWKKQAIKAKTRLFDGQLSANNVLV</sequence>
<dbReference type="GO" id="GO:0015297">
    <property type="term" value="F:antiporter activity"/>
    <property type="evidence" value="ECO:0007669"/>
    <property type="project" value="InterPro"/>
</dbReference>
<proteinExistence type="inferred from homology"/>
<feature type="transmembrane region" description="Helical" evidence="6">
    <location>
        <begin position="328"/>
        <end position="349"/>
    </location>
</feature>
<keyword evidence="3 6" id="KW-0812">Transmembrane</keyword>
<keyword evidence="4 6" id="KW-1133">Transmembrane helix</keyword>
<feature type="transmembrane region" description="Helical" evidence="6">
    <location>
        <begin position="175"/>
        <end position="198"/>
    </location>
</feature>